<dbReference type="EMBL" id="JAEINH010000003">
    <property type="protein sequence ID" value="MBI9114300.1"/>
    <property type="molecule type" value="Genomic_DNA"/>
</dbReference>
<sequence length="73" mass="7742">MAIRILLRRYADASAGGPEVSNFGLDGVLTVGFSKATLASLAAQIARPEDLLNPTSTSGRLQIAPILRPDGYW</sequence>
<dbReference type="Proteomes" id="UP000602087">
    <property type="component" value="Unassembled WGS sequence"/>
</dbReference>
<evidence type="ECO:0000313" key="2">
    <source>
        <dbReference type="Proteomes" id="UP000602087"/>
    </source>
</evidence>
<gene>
    <name evidence="1" type="ORF">JAV76_04635</name>
</gene>
<keyword evidence="2" id="KW-1185">Reference proteome</keyword>
<evidence type="ECO:0000313" key="1">
    <source>
        <dbReference type="EMBL" id="MBI9114300.1"/>
    </source>
</evidence>
<accession>A0A934IAP6</accession>
<dbReference type="RefSeq" id="WP_198732862.1">
    <property type="nucleotide sequence ID" value="NZ_JAEINH010000003.1"/>
</dbReference>
<reference evidence="1" key="1">
    <citation type="submission" date="2020-12" db="EMBL/GenBank/DDBJ databases">
        <title>Sanguibacter suaedae sp. nov., isolated from Suaeda aralocaspica.</title>
        <authorList>
            <person name="Ma Q."/>
        </authorList>
    </citation>
    <scope>NUCLEOTIDE SEQUENCE</scope>
    <source>
        <strain evidence="1">YZGR15</strain>
    </source>
</reference>
<protein>
    <submittedName>
        <fullName evidence="1">Uncharacterized protein</fullName>
    </submittedName>
</protein>
<organism evidence="1 2">
    <name type="scientific">Sanguibacter suaedae</name>
    <dbReference type="NCBI Taxonomy" id="2795737"/>
    <lineage>
        <taxon>Bacteria</taxon>
        <taxon>Bacillati</taxon>
        <taxon>Actinomycetota</taxon>
        <taxon>Actinomycetes</taxon>
        <taxon>Micrococcales</taxon>
        <taxon>Sanguibacteraceae</taxon>
        <taxon>Sanguibacter</taxon>
    </lineage>
</organism>
<dbReference type="AlphaFoldDB" id="A0A934IAP6"/>
<comment type="caution">
    <text evidence="1">The sequence shown here is derived from an EMBL/GenBank/DDBJ whole genome shotgun (WGS) entry which is preliminary data.</text>
</comment>
<proteinExistence type="predicted"/>
<name>A0A934IAP6_9MICO</name>